<proteinExistence type="predicted"/>
<organism evidence="2">
    <name type="scientific">Pyramimonas obovata</name>
    <dbReference type="NCBI Taxonomy" id="1411642"/>
    <lineage>
        <taxon>Eukaryota</taxon>
        <taxon>Viridiplantae</taxon>
        <taxon>Chlorophyta</taxon>
        <taxon>Pyramimonadophyceae</taxon>
        <taxon>Pyramimonadales</taxon>
        <taxon>Pyramimonadaceae</taxon>
        <taxon>Pyramimonas</taxon>
        <taxon>Pyramimonas incertae sedis</taxon>
    </lineage>
</organism>
<sequence>MAYMQDVCNPAKDLLRNTRRQMEYISVPVAFPPIANQPAESSDFLNGSTYQRLDKWARNHWYTPCKDHHQVTQRRAVLHTTSQKAIEYSISPHISYLMNGVGEIDLPGHSPTYREPRGSTYSSYSSWHGKSPRQSSPWTVSQYSCAHNYYDPAVYRSDKVVKYLAALPPPPTQYRLTNSGRQVPARSSQGSGRSQRSQGSGTRASNSSKKNLSIEVNTADGLPPGEPVGAPPA</sequence>
<gene>
    <name evidence="2" type="ORF">POBO1169_LOCUS11165</name>
</gene>
<dbReference type="AlphaFoldDB" id="A0A7S0WLI5"/>
<reference evidence="2" key="1">
    <citation type="submission" date="2021-01" db="EMBL/GenBank/DDBJ databases">
        <authorList>
            <person name="Corre E."/>
            <person name="Pelletier E."/>
            <person name="Niang G."/>
            <person name="Scheremetjew M."/>
            <person name="Finn R."/>
            <person name="Kale V."/>
            <person name="Holt S."/>
            <person name="Cochrane G."/>
            <person name="Meng A."/>
            <person name="Brown T."/>
            <person name="Cohen L."/>
        </authorList>
    </citation>
    <scope>NUCLEOTIDE SEQUENCE</scope>
    <source>
        <strain evidence="2">CCMP722</strain>
    </source>
</reference>
<feature type="compositionally biased region" description="Polar residues" evidence="1">
    <location>
        <begin position="202"/>
        <end position="216"/>
    </location>
</feature>
<name>A0A7S0WLI5_9CHLO</name>
<evidence type="ECO:0000313" key="2">
    <source>
        <dbReference type="EMBL" id="CAD8672072.1"/>
    </source>
</evidence>
<protein>
    <submittedName>
        <fullName evidence="2">Uncharacterized protein</fullName>
    </submittedName>
</protein>
<feature type="region of interest" description="Disordered" evidence="1">
    <location>
        <begin position="108"/>
        <end position="138"/>
    </location>
</feature>
<feature type="compositionally biased region" description="Polar residues" evidence="1">
    <location>
        <begin position="119"/>
        <end position="138"/>
    </location>
</feature>
<dbReference type="EMBL" id="HBFA01021968">
    <property type="protein sequence ID" value="CAD8672072.1"/>
    <property type="molecule type" value="Transcribed_RNA"/>
</dbReference>
<accession>A0A7S0WLI5</accession>
<feature type="region of interest" description="Disordered" evidence="1">
    <location>
        <begin position="170"/>
        <end position="233"/>
    </location>
</feature>
<feature type="compositionally biased region" description="Low complexity" evidence="1">
    <location>
        <begin position="186"/>
        <end position="201"/>
    </location>
</feature>
<feature type="compositionally biased region" description="Pro residues" evidence="1">
    <location>
        <begin position="224"/>
        <end position="233"/>
    </location>
</feature>
<evidence type="ECO:0000256" key="1">
    <source>
        <dbReference type="SAM" id="MobiDB-lite"/>
    </source>
</evidence>